<dbReference type="EMBL" id="ABLK01000465">
    <property type="protein sequence ID" value="EDT37445.1"/>
    <property type="molecule type" value="Genomic_DNA"/>
</dbReference>
<dbReference type="AlphaFoldDB" id="B1TG58"/>
<organism evidence="1 2">
    <name type="scientific">Burkholderia ambifaria MEX-5</name>
    <dbReference type="NCBI Taxonomy" id="396597"/>
    <lineage>
        <taxon>Bacteria</taxon>
        <taxon>Pseudomonadati</taxon>
        <taxon>Pseudomonadota</taxon>
        <taxon>Betaproteobacteria</taxon>
        <taxon>Burkholderiales</taxon>
        <taxon>Burkholderiaceae</taxon>
        <taxon>Burkholderia</taxon>
        <taxon>Burkholderia cepacia complex</taxon>
    </lineage>
</organism>
<sequence>MVVALHDVQRVRRDVLRGDEPWLSAAVLAAAEADALALAERVEREADVLADHLAVRRLHRARFRRKIAVQEVAERPFADEADARRVLLLRVRQADLRGDLAHLRLRDLAEREHRLRQLRLVQPVQEVRLVFRMIERLQQFEATVALAHARVVAGRDHFRVERHRVIEERLELDLGVAQHVGVRRAAGRVFAQEFGEHAVLVLGREVHRFHVDADQVGDRHDVDPVLARRAVFAVVIVFPVLHEQADHVVPLFLQQPRGHRRIDAARHAHDYTALGHLLTAWRSNASGRGATECVCTKSSGMRRPAR</sequence>
<name>B1TG58_9BURK</name>
<dbReference type="Proteomes" id="UP000004814">
    <property type="component" value="Unassembled WGS sequence"/>
</dbReference>
<protein>
    <submittedName>
        <fullName evidence="1">Uncharacterized protein</fullName>
    </submittedName>
</protein>
<accession>B1TG58</accession>
<proteinExistence type="predicted"/>
<evidence type="ECO:0000313" key="1">
    <source>
        <dbReference type="EMBL" id="EDT37445.1"/>
    </source>
</evidence>
<gene>
    <name evidence="1" type="ORF">BamMEX5DRAFT_6774</name>
</gene>
<evidence type="ECO:0000313" key="2">
    <source>
        <dbReference type="Proteomes" id="UP000004814"/>
    </source>
</evidence>
<comment type="caution">
    <text evidence="1">The sequence shown here is derived from an EMBL/GenBank/DDBJ whole genome shotgun (WGS) entry which is preliminary data.</text>
</comment>
<reference evidence="1 2" key="1">
    <citation type="submission" date="2008-03" db="EMBL/GenBank/DDBJ databases">
        <title>Sequencing of the draft genome and assembly of Burkholderia ambifaria MEX-5.</title>
        <authorList>
            <consortium name="US DOE Joint Genome Institute (JGI-PGF)"/>
            <person name="Copeland A."/>
            <person name="Lucas S."/>
            <person name="Lapidus A."/>
            <person name="Glavina del Rio T."/>
            <person name="Dalin E."/>
            <person name="Tice H."/>
            <person name="Bruce D."/>
            <person name="Goodwin L."/>
            <person name="Pitluck S."/>
            <person name="Larimer F."/>
            <person name="Land M.L."/>
            <person name="Hauser L."/>
            <person name="Tiedje J."/>
            <person name="Richardson P."/>
        </authorList>
    </citation>
    <scope>NUCLEOTIDE SEQUENCE [LARGE SCALE GENOMIC DNA]</scope>
    <source>
        <strain evidence="1 2">MEX-5</strain>
    </source>
</reference>